<gene>
    <name evidence="7" type="ORF">GMO_24680</name>
</gene>
<accession>G6XL45</accession>
<dbReference type="Proteomes" id="UP000004949">
    <property type="component" value="Unassembled WGS sequence"/>
</dbReference>
<feature type="transmembrane region" description="Helical" evidence="6">
    <location>
        <begin position="50"/>
        <end position="67"/>
    </location>
</feature>
<keyword evidence="8" id="KW-1185">Reference proteome</keyword>
<dbReference type="PIRSF" id="PIRSF005859">
    <property type="entry name" value="PBR"/>
    <property type="match status" value="1"/>
</dbReference>
<dbReference type="PATRIC" id="fig|1088869.3.peg.2459"/>
<dbReference type="AlphaFoldDB" id="G6XL45"/>
<dbReference type="eggNOG" id="COG3476">
    <property type="taxonomic scope" value="Bacteria"/>
</dbReference>
<reference evidence="7 8" key="1">
    <citation type="submission" date="2011-10" db="EMBL/GenBank/DDBJ databases">
        <title>Genome sequence of Gluconobacter morbifer G707, isolated from Drosophila gut.</title>
        <authorList>
            <person name="Lee W.-J."/>
            <person name="Kim E.-K."/>
        </authorList>
    </citation>
    <scope>NUCLEOTIDE SEQUENCE [LARGE SCALE GENOMIC DNA]</scope>
    <source>
        <strain evidence="7 8">G707</strain>
    </source>
</reference>
<dbReference type="InterPro" id="IPR004307">
    <property type="entry name" value="TspO_MBR"/>
</dbReference>
<comment type="similarity">
    <text evidence="2">Belongs to the TspO/BZRP family.</text>
</comment>
<comment type="subcellular location">
    <subcellularLocation>
        <location evidence="1">Membrane</location>
        <topology evidence="1">Multi-pass membrane protein</topology>
    </subcellularLocation>
</comment>
<feature type="transmembrane region" description="Helical" evidence="6">
    <location>
        <begin position="79"/>
        <end position="99"/>
    </location>
</feature>
<feature type="transmembrane region" description="Helical" evidence="6">
    <location>
        <begin position="105"/>
        <end position="126"/>
    </location>
</feature>
<sequence>MGRYIDALLAAGTVFGVQYASQEISPADDPETRRWYTRLNKPAFNPPGPVYAVVWTMLDSLLAWSGYRLLRAESSPGRTLALSLWALCVVGIASFPFFVFRKRELGTGLAICIGMILSSGSSVVAARKVDPCAAKLQVPLFVWLIFAICVHEEVWRHN</sequence>
<dbReference type="OrthoDB" id="7267156at2"/>
<evidence type="ECO:0000256" key="2">
    <source>
        <dbReference type="ARBA" id="ARBA00007524"/>
    </source>
</evidence>
<dbReference type="GO" id="GO:0016020">
    <property type="term" value="C:membrane"/>
    <property type="evidence" value="ECO:0007669"/>
    <property type="project" value="UniProtKB-SubCell"/>
</dbReference>
<evidence type="ECO:0000313" key="7">
    <source>
        <dbReference type="EMBL" id="EHH67473.1"/>
    </source>
</evidence>
<dbReference type="FunFam" id="1.20.1260.100:FF:000001">
    <property type="entry name" value="translocator protein 2"/>
    <property type="match status" value="1"/>
</dbReference>
<organism evidence="7 8">
    <name type="scientific">Gluconobacter morbifer G707</name>
    <dbReference type="NCBI Taxonomy" id="1088869"/>
    <lineage>
        <taxon>Bacteria</taxon>
        <taxon>Pseudomonadati</taxon>
        <taxon>Pseudomonadota</taxon>
        <taxon>Alphaproteobacteria</taxon>
        <taxon>Acetobacterales</taxon>
        <taxon>Acetobacteraceae</taxon>
        <taxon>Gluconobacter</taxon>
    </lineage>
</organism>
<dbReference type="EMBL" id="AGQV01000010">
    <property type="protein sequence ID" value="EHH67473.1"/>
    <property type="molecule type" value="Genomic_DNA"/>
</dbReference>
<name>G6XL45_9PROT</name>
<comment type="caution">
    <text evidence="7">The sequence shown here is derived from an EMBL/GenBank/DDBJ whole genome shotgun (WGS) entry which is preliminary data.</text>
</comment>
<protein>
    <recommendedName>
        <fullName evidence="9">Tryptophan-rich sensory protein</fullName>
    </recommendedName>
</protein>
<dbReference type="Pfam" id="PF03073">
    <property type="entry name" value="TspO_MBR"/>
    <property type="match status" value="1"/>
</dbReference>
<evidence type="ECO:0000313" key="8">
    <source>
        <dbReference type="Proteomes" id="UP000004949"/>
    </source>
</evidence>
<proteinExistence type="inferred from homology"/>
<dbReference type="STRING" id="1088869.GMO_24680"/>
<feature type="transmembrane region" description="Helical" evidence="6">
    <location>
        <begin position="138"/>
        <end position="155"/>
    </location>
</feature>
<dbReference type="CDD" id="cd15904">
    <property type="entry name" value="TSPO_MBR"/>
    <property type="match status" value="1"/>
</dbReference>
<evidence type="ECO:0000256" key="3">
    <source>
        <dbReference type="ARBA" id="ARBA00022692"/>
    </source>
</evidence>
<dbReference type="GO" id="GO:0033013">
    <property type="term" value="P:tetrapyrrole metabolic process"/>
    <property type="evidence" value="ECO:0007669"/>
    <property type="project" value="UniProtKB-ARBA"/>
</dbReference>
<evidence type="ECO:0000256" key="1">
    <source>
        <dbReference type="ARBA" id="ARBA00004141"/>
    </source>
</evidence>
<evidence type="ECO:0000256" key="4">
    <source>
        <dbReference type="ARBA" id="ARBA00022989"/>
    </source>
</evidence>
<keyword evidence="5 6" id="KW-0472">Membrane</keyword>
<dbReference type="InterPro" id="IPR038330">
    <property type="entry name" value="TspO/MBR-related_sf"/>
</dbReference>
<evidence type="ECO:0000256" key="6">
    <source>
        <dbReference type="SAM" id="Phobius"/>
    </source>
</evidence>
<evidence type="ECO:0000256" key="5">
    <source>
        <dbReference type="ARBA" id="ARBA00023136"/>
    </source>
</evidence>
<evidence type="ECO:0008006" key="9">
    <source>
        <dbReference type="Google" id="ProtNLM"/>
    </source>
</evidence>
<dbReference type="PANTHER" id="PTHR10057:SF0">
    <property type="entry name" value="TRANSLOCATOR PROTEIN"/>
    <property type="match status" value="1"/>
</dbReference>
<keyword evidence="3 6" id="KW-0812">Transmembrane</keyword>
<keyword evidence="4 6" id="KW-1133">Transmembrane helix</keyword>
<dbReference type="PANTHER" id="PTHR10057">
    <property type="entry name" value="PERIPHERAL-TYPE BENZODIAZEPINE RECEPTOR"/>
    <property type="match status" value="1"/>
</dbReference>
<dbReference type="Gene3D" id="1.20.1260.100">
    <property type="entry name" value="TspO/MBR protein"/>
    <property type="match status" value="1"/>
</dbReference>